<dbReference type="RefSeq" id="WP_047195405.1">
    <property type="nucleotide sequence ID" value="NZ_CP011371.1"/>
</dbReference>
<accession>A0A0G3BTQ5</accession>
<name>A0A0G3BTQ5_9BURK</name>
<dbReference type="InterPro" id="IPR009558">
    <property type="entry name" value="DUF1175"/>
</dbReference>
<evidence type="ECO:0000313" key="3">
    <source>
        <dbReference type="Proteomes" id="UP000035352"/>
    </source>
</evidence>
<dbReference type="PATRIC" id="fig|413882.6.peg.3363"/>
<dbReference type="AlphaFoldDB" id="A0A0G3BTQ5"/>
<reference evidence="2 3" key="1">
    <citation type="submission" date="2015-05" db="EMBL/GenBank/DDBJ databases">
        <authorList>
            <person name="Tang B."/>
            <person name="Yu Y."/>
        </authorList>
    </citation>
    <scope>NUCLEOTIDE SEQUENCE [LARGE SCALE GENOMIC DNA]</scope>
    <source>
        <strain evidence="2 3">DSM 7029</strain>
    </source>
</reference>
<dbReference type="PROSITE" id="PS51318">
    <property type="entry name" value="TAT"/>
    <property type="match status" value="1"/>
</dbReference>
<evidence type="ECO:0000313" key="2">
    <source>
        <dbReference type="EMBL" id="AKJ29915.1"/>
    </source>
</evidence>
<keyword evidence="1" id="KW-0732">Signal</keyword>
<dbReference type="STRING" id="413882.AAW51_3224"/>
<dbReference type="EMBL" id="CP011371">
    <property type="protein sequence ID" value="AKJ29915.1"/>
    <property type="molecule type" value="Genomic_DNA"/>
</dbReference>
<dbReference type="Pfam" id="PF06672">
    <property type="entry name" value="DUF1175"/>
    <property type="match status" value="1"/>
</dbReference>
<dbReference type="KEGG" id="pbh:AAW51_3224"/>
<feature type="signal peptide" evidence="1">
    <location>
        <begin position="1"/>
        <end position="30"/>
    </location>
</feature>
<gene>
    <name evidence="2" type="ORF">AAW51_3224</name>
</gene>
<proteinExistence type="predicted"/>
<evidence type="ECO:0008006" key="4">
    <source>
        <dbReference type="Google" id="ProtNLM"/>
    </source>
</evidence>
<feature type="chain" id="PRO_5002552170" description="DUF1175 domain-containing protein" evidence="1">
    <location>
        <begin position="31"/>
        <end position="225"/>
    </location>
</feature>
<protein>
    <recommendedName>
        <fullName evidence="4">DUF1175 domain-containing protein</fullName>
    </recommendedName>
</protein>
<keyword evidence="3" id="KW-1185">Reference proteome</keyword>
<dbReference type="InterPro" id="IPR006311">
    <property type="entry name" value="TAT_signal"/>
</dbReference>
<sequence>MTLADGSRRRALLTMAGSCATALLTRPAYAASRSTLRPLDAEQSMAFRRWFVALVDNQVSRPSPRWVHRDCAGLVRFAVAEAMRPHTSTWLQAMGWNRQRPRPPELNLADDQRGWARAWQLPEGDAGAYAPAIAIVQHNTRHVGRQRTTALPGDLLFFDQGDDQHLMVWTGRHIAYHTGAEPQPGDNGLRRLRWEQLLAMPDTRWRPLEHNRNFAGLFRFGFLSH</sequence>
<organism evidence="2 3">
    <name type="scientific">Caldimonas brevitalea</name>
    <dbReference type="NCBI Taxonomy" id="413882"/>
    <lineage>
        <taxon>Bacteria</taxon>
        <taxon>Pseudomonadati</taxon>
        <taxon>Pseudomonadota</taxon>
        <taxon>Betaproteobacteria</taxon>
        <taxon>Burkholderiales</taxon>
        <taxon>Sphaerotilaceae</taxon>
        <taxon>Caldimonas</taxon>
    </lineage>
</organism>
<dbReference type="OrthoDB" id="320761at2"/>
<dbReference type="Proteomes" id="UP000035352">
    <property type="component" value="Chromosome"/>
</dbReference>
<evidence type="ECO:0000256" key="1">
    <source>
        <dbReference type="SAM" id="SignalP"/>
    </source>
</evidence>